<gene>
    <name evidence="1" type="ORF">N8T08_004842</name>
</gene>
<organism evidence="1 2">
    <name type="scientific">Aspergillus melleus</name>
    <dbReference type="NCBI Taxonomy" id="138277"/>
    <lineage>
        <taxon>Eukaryota</taxon>
        <taxon>Fungi</taxon>
        <taxon>Dikarya</taxon>
        <taxon>Ascomycota</taxon>
        <taxon>Pezizomycotina</taxon>
        <taxon>Eurotiomycetes</taxon>
        <taxon>Eurotiomycetidae</taxon>
        <taxon>Eurotiales</taxon>
        <taxon>Aspergillaceae</taxon>
        <taxon>Aspergillus</taxon>
        <taxon>Aspergillus subgen. Circumdati</taxon>
    </lineage>
</organism>
<protein>
    <submittedName>
        <fullName evidence="1">Uncharacterized protein</fullName>
    </submittedName>
</protein>
<keyword evidence="2" id="KW-1185">Reference proteome</keyword>
<dbReference type="Proteomes" id="UP001177260">
    <property type="component" value="Unassembled WGS sequence"/>
</dbReference>
<accession>A0ACC3B455</accession>
<evidence type="ECO:0000313" key="1">
    <source>
        <dbReference type="EMBL" id="KAK1144829.1"/>
    </source>
</evidence>
<sequence length="235" mass="25206">MCAHYSGEYFVISSCTDKTWNSPACPGYFYFRDHVHNSVFRCSADKYCCADGPSCNCTTGINTLEIHDLFPEYSDLVGSAVTPNTAVATSSLFTPIGAFSKRIITAPASTADSSSTTHVVTTSSSAAADALPTPSESASEGSHANSKALTIGPGVGLSLGGVAVIFFVLLCFMWRWSKQNKQLIEVSQTQWPYQTQLPPHPQAPVEAPAYPKPYTHHPRVKSAELPVYEAPGHGI</sequence>
<name>A0ACC3B455_9EURO</name>
<evidence type="ECO:0000313" key="2">
    <source>
        <dbReference type="Proteomes" id="UP001177260"/>
    </source>
</evidence>
<proteinExistence type="predicted"/>
<comment type="caution">
    <text evidence="1">The sequence shown here is derived from an EMBL/GenBank/DDBJ whole genome shotgun (WGS) entry which is preliminary data.</text>
</comment>
<dbReference type="EMBL" id="JAOPJF010000028">
    <property type="protein sequence ID" value="KAK1144829.1"/>
    <property type="molecule type" value="Genomic_DNA"/>
</dbReference>
<reference evidence="1 2" key="1">
    <citation type="journal article" date="2023" name="ACS Omega">
        <title>Identification of the Neoaspergillic Acid Biosynthesis Gene Cluster by Establishing an In Vitro CRISPR-Ribonucleoprotein Genetic System in Aspergillus melleus.</title>
        <authorList>
            <person name="Yuan B."/>
            <person name="Grau M.F."/>
            <person name="Murata R.M."/>
            <person name="Torok T."/>
            <person name="Venkateswaran K."/>
            <person name="Stajich J.E."/>
            <person name="Wang C.C.C."/>
        </authorList>
    </citation>
    <scope>NUCLEOTIDE SEQUENCE [LARGE SCALE GENOMIC DNA]</scope>
    <source>
        <strain evidence="1 2">IMV 1140</strain>
    </source>
</reference>